<sequence length="173" mass="20260">MDVDRKLREELRMDSQRLHEEFHDDFLQVVKQEKLQEGYFEVESSMSFGGTHFCRSTPDFEHRSTDFNQNRSMTPTESTASSNVVSILTHEEFAARDPHPPSAVYVKIDRRSNTDVDRQKETTIYRQKETAIDLQPPEPIDRRAPLTYRMQMPKIDVARLNALRPLATTQTFR</sequence>
<reference evidence="1" key="1">
    <citation type="submission" date="2019-12" db="EMBL/GenBank/DDBJ databases">
        <title>Genome sequencing and annotation of Brassica cretica.</title>
        <authorList>
            <person name="Studholme D.J."/>
            <person name="Sarris P."/>
        </authorList>
    </citation>
    <scope>NUCLEOTIDE SEQUENCE</scope>
    <source>
        <strain evidence="1">PFS-109/04</strain>
        <tissue evidence="1">Leaf</tissue>
    </source>
</reference>
<proteinExistence type="predicted"/>
<name>A0A8S9RX47_BRACR</name>
<evidence type="ECO:0000313" key="1">
    <source>
        <dbReference type="EMBL" id="KAF3585146.1"/>
    </source>
</evidence>
<gene>
    <name evidence="1" type="ORF">F2Q69_00029887</name>
</gene>
<dbReference type="AlphaFoldDB" id="A0A8S9RX47"/>
<comment type="caution">
    <text evidence="1">The sequence shown here is derived from an EMBL/GenBank/DDBJ whole genome shotgun (WGS) entry which is preliminary data.</text>
</comment>
<protein>
    <submittedName>
        <fullName evidence="1">Uncharacterized protein</fullName>
    </submittedName>
</protein>
<accession>A0A8S9RX47</accession>
<dbReference type="Proteomes" id="UP000712600">
    <property type="component" value="Unassembled WGS sequence"/>
</dbReference>
<organism evidence="1 2">
    <name type="scientific">Brassica cretica</name>
    <name type="common">Mustard</name>
    <dbReference type="NCBI Taxonomy" id="69181"/>
    <lineage>
        <taxon>Eukaryota</taxon>
        <taxon>Viridiplantae</taxon>
        <taxon>Streptophyta</taxon>
        <taxon>Embryophyta</taxon>
        <taxon>Tracheophyta</taxon>
        <taxon>Spermatophyta</taxon>
        <taxon>Magnoliopsida</taxon>
        <taxon>eudicotyledons</taxon>
        <taxon>Gunneridae</taxon>
        <taxon>Pentapetalae</taxon>
        <taxon>rosids</taxon>
        <taxon>malvids</taxon>
        <taxon>Brassicales</taxon>
        <taxon>Brassicaceae</taxon>
        <taxon>Brassiceae</taxon>
        <taxon>Brassica</taxon>
    </lineage>
</organism>
<dbReference type="EMBL" id="QGKX02000088">
    <property type="protein sequence ID" value="KAF3585146.1"/>
    <property type="molecule type" value="Genomic_DNA"/>
</dbReference>
<evidence type="ECO:0000313" key="2">
    <source>
        <dbReference type="Proteomes" id="UP000712600"/>
    </source>
</evidence>